<dbReference type="EMBL" id="MLJW01003339">
    <property type="protein sequence ID" value="OIQ72286.1"/>
    <property type="molecule type" value="Genomic_DNA"/>
</dbReference>
<dbReference type="PANTHER" id="PTHR48108:SF26">
    <property type="entry name" value="CBS DOMAIN-CONTAINING PROTEIN DDB_G0289609"/>
    <property type="match status" value="1"/>
</dbReference>
<dbReference type="GO" id="GO:0019146">
    <property type="term" value="F:arabinose-5-phosphate isomerase activity"/>
    <property type="evidence" value="ECO:0007669"/>
    <property type="project" value="UniProtKB-EC"/>
</dbReference>
<keyword evidence="3" id="KW-0413">Isomerase</keyword>
<dbReference type="Gene3D" id="3.10.580.10">
    <property type="entry name" value="CBS-domain"/>
    <property type="match status" value="1"/>
</dbReference>
<dbReference type="SMART" id="SM00116">
    <property type="entry name" value="CBS"/>
    <property type="match status" value="2"/>
</dbReference>
<feature type="domain" description="CBS" evidence="2">
    <location>
        <begin position="77"/>
        <end position="137"/>
    </location>
</feature>
<accession>A0A1J5PL71</accession>
<dbReference type="AlphaFoldDB" id="A0A1J5PL71"/>
<reference evidence="3" key="1">
    <citation type="submission" date="2016-10" db="EMBL/GenBank/DDBJ databases">
        <title>Sequence of Gallionella enrichment culture.</title>
        <authorList>
            <person name="Poehlein A."/>
            <person name="Muehling M."/>
            <person name="Daniel R."/>
        </authorList>
    </citation>
    <scope>NUCLEOTIDE SEQUENCE</scope>
</reference>
<gene>
    <name evidence="3" type="primary">kdsD_15</name>
    <name evidence="3" type="ORF">GALL_460900</name>
</gene>
<evidence type="ECO:0000256" key="1">
    <source>
        <dbReference type="ARBA" id="ARBA00022737"/>
    </source>
</evidence>
<comment type="caution">
    <text evidence="3">The sequence shown here is derived from an EMBL/GenBank/DDBJ whole genome shotgun (WGS) entry which is preliminary data.</text>
</comment>
<dbReference type="InterPro" id="IPR000644">
    <property type="entry name" value="CBS_dom"/>
</dbReference>
<organism evidence="3">
    <name type="scientific">mine drainage metagenome</name>
    <dbReference type="NCBI Taxonomy" id="410659"/>
    <lineage>
        <taxon>unclassified sequences</taxon>
        <taxon>metagenomes</taxon>
        <taxon>ecological metagenomes</taxon>
    </lineage>
</organism>
<dbReference type="EC" id="5.3.1.13" evidence="3"/>
<dbReference type="InterPro" id="IPR046342">
    <property type="entry name" value="CBS_dom_sf"/>
</dbReference>
<dbReference type="PROSITE" id="PS51371">
    <property type="entry name" value="CBS"/>
    <property type="match status" value="2"/>
</dbReference>
<dbReference type="Pfam" id="PF00571">
    <property type="entry name" value="CBS"/>
    <property type="match status" value="2"/>
</dbReference>
<evidence type="ECO:0000259" key="2">
    <source>
        <dbReference type="PROSITE" id="PS51371"/>
    </source>
</evidence>
<dbReference type="InterPro" id="IPR051462">
    <property type="entry name" value="CBS_domain-containing"/>
</dbReference>
<feature type="domain" description="CBS" evidence="2">
    <location>
        <begin position="10"/>
        <end position="68"/>
    </location>
</feature>
<dbReference type="SUPFAM" id="SSF54631">
    <property type="entry name" value="CBS-domain pair"/>
    <property type="match status" value="1"/>
</dbReference>
<proteinExistence type="predicted"/>
<evidence type="ECO:0000313" key="3">
    <source>
        <dbReference type="EMBL" id="OIQ72286.1"/>
    </source>
</evidence>
<keyword evidence="1" id="KW-0677">Repeat</keyword>
<sequence>MTERTVFQSMAQRHVVSVLPTASVYDAACVMTRANCGSVLVIDTANALLGIVTERDLMTRVMAKGVDPAKATVSDIMTRSPRCVPPETKVADAVLIMIECGFRHLPVVAAGSNKILGVFSVRDAMPREVNAAVNLAEFNEQVNDALG</sequence>
<dbReference type="PANTHER" id="PTHR48108">
    <property type="entry name" value="CBS DOMAIN-CONTAINING PROTEIN CBSX2, CHLOROPLASTIC"/>
    <property type="match status" value="1"/>
</dbReference>
<name>A0A1J5PL71_9ZZZZ</name>
<protein>
    <submittedName>
        <fullName evidence="3">Arabinose 5-phosphate isomerase KdsD</fullName>
        <ecNumber evidence="3">5.3.1.13</ecNumber>
    </submittedName>
</protein>